<proteinExistence type="inferred from homology"/>
<dbReference type="PANTHER" id="PTHR47966">
    <property type="entry name" value="BETA-SITE APP-CLEAVING ENZYME, ISOFORM A-RELATED"/>
    <property type="match status" value="1"/>
</dbReference>
<gene>
    <name evidence="3" type="ORF">EB796_021555</name>
</gene>
<dbReference type="GO" id="GO:0006508">
    <property type="term" value="P:proteolysis"/>
    <property type="evidence" value="ECO:0007669"/>
    <property type="project" value="InterPro"/>
</dbReference>
<dbReference type="GO" id="GO:0004190">
    <property type="term" value="F:aspartic-type endopeptidase activity"/>
    <property type="evidence" value="ECO:0007669"/>
    <property type="project" value="InterPro"/>
</dbReference>
<evidence type="ECO:0000313" key="3">
    <source>
        <dbReference type="EMBL" id="KAF6020113.1"/>
    </source>
</evidence>
<comment type="caution">
    <text evidence="3">The sequence shown here is derived from an EMBL/GenBank/DDBJ whole genome shotgun (WGS) entry which is preliminary data.</text>
</comment>
<accession>A0A7J7J1Z2</accession>
<dbReference type="OrthoDB" id="771136at2759"/>
<dbReference type="Proteomes" id="UP000593567">
    <property type="component" value="Unassembled WGS sequence"/>
</dbReference>
<dbReference type="PROSITE" id="PS51767">
    <property type="entry name" value="PEPTIDASE_A1"/>
    <property type="match status" value="1"/>
</dbReference>
<dbReference type="InterPro" id="IPR001461">
    <property type="entry name" value="Aspartic_peptidase_A1"/>
</dbReference>
<dbReference type="EMBL" id="VXIV02003192">
    <property type="protein sequence ID" value="KAF6020113.1"/>
    <property type="molecule type" value="Genomic_DNA"/>
</dbReference>
<organism evidence="3 4">
    <name type="scientific">Bugula neritina</name>
    <name type="common">Brown bryozoan</name>
    <name type="synonym">Sertularia neritina</name>
    <dbReference type="NCBI Taxonomy" id="10212"/>
    <lineage>
        <taxon>Eukaryota</taxon>
        <taxon>Metazoa</taxon>
        <taxon>Spiralia</taxon>
        <taxon>Lophotrochozoa</taxon>
        <taxon>Bryozoa</taxon>
        <taxon>Gymnolaemata</taxon>
        <taxon>Cheilostomatida</taxon>
        <taxon>Flustrina</taxon>
        <taxon>Buguloidea</taxon>
        <taxon>Bugulidae</taxon>
        <taxon>Bugula</taxon>
    </lineage>
</organism>
<reference evidence="3" key="1">
    <citation type="submission" date="2020-06" db="EMBL/GenBank/DDBJ databases">
        <title>Draft genome of Bugula neritina, a colonial animal packing powerful symbionts and potential medicines.</title>
        <authorList>
            <person name="Rayko M."/>
        </authorList>
    </citation>
    <scope>NUCLEOTIDE SEQUENCE [LARGE SCALE GENOMIC DNA]</scope>
    <source>
        <strain evidence="3">Kwan_BN1</strain>
    </source>
</reference>
<dbReference type="Gene3D" id="2.40.70.10">
    <property type="entry name" value="Acid Proteases"/>
    <property type="match status" value="1"/>
</dbReference>
<protein>
    <submittedName>
        <fullName evidence="3">CTSD</fullName>
    </submittedName>
</protein>
<feature type="domain" description="Peptidase A1" evidence="2">
    <location>
        <begin position="1"/>
        <end position="84"/>
    </location>
</feature>
<dbReference type="InterPro" id="IPR021109">
    <property type="entry name" value="Peptidase_aspartic_dom_sf"/>
</dbReference>
<dbReference type="PANTHER" id="PTHR47966:SF51">
    <property type="entry name" value="BETA-SITE APP-CLEAVING ENZYME, ISOFORM A-RELATED"/>
    <property type="match status" value="1"/>
</dbReference>
<name>A0A7J7J1Z2_BUGNE</name>
<evidence type="ECO:0000313" key="4">
    <source>
        <dbReference type="Proteomes" id="UP000593567"/>
    </source>
</evidence>
<dbReference type="Pfam" id="PF00026">
    <property type="entry name" value="Asp"/>
    <property type="match status" value="1"/>
</dbReference>
<evidence type="ECO:0000259" key="2">
    <source>
        <dbReference type="PROSITE" id="PS51767"/>
    </source>
</evidence>
<dbReference type="InterPro" id="IPR033121">
    <property type="entry name" value="PEPTIDASE_A1"/>
</dbReference>
<evidence type="ECO:0000256" key="1">
    <source>
        <dbReference type="ARBA" id="ARBA00007447"/>
    </source>
</evidence>
<keyword evidence="4" id="KW-1185">Reference proteome</keyword>
<sequence length="89" mass="9659">MKNKLSYDLTWEELPNGNSLVLSAGNISCMCFYFGPVSQAGETICLSGFMGIEVPSGPLWILGDVFIGPYYTEFDAQNNRVGFAPTVAP</sequence>
<dbReference type="AlphaFoldDB" id="A0A7J7J1Z2"/>
<comment type="similarity">
    <text evidence="1">Belongs to the peptidase A1 family.</text>
</comment>
<dbReference type="SUPFAM" id="SSF50630">
    <property type="entry name" value="Acid proteases"/>
    <property type="match status" value="1"/>
</dbReference>